<reference evidence="1 2" key="1">
    <citation type="submission" date="2019-04" db="EMBL/GenBank/DDBJ databases">
        <title>Pedobacter sp. AR-3-17 sp. nov., isolated from Arctic soil.</title>
        <authorList>
            <person name="Dahal R.H."/>
            <person name="Kim D.-U."/>
        </authorList>
    </citation>
    <scope>NUCLEOTIDE SEQUENCE [LARGE SCALE GENOMIC DNA]</scope>
    <source>
        <strain evidence="1 2">AR-3-17</strain>
    </source>
</reference>
<sequence length="78" mass="8909">MCKTTNHKKKYTIGEHLKKAPGSYSENQYKMCLATGVTLRTLEKYINLPYGSGKSMSSDLFFNVVEYLKINQNELLTP</sequence>
<dbReference type="EMBL" id="SWBP01000004">
    <property type="protein sequence ID" value="TKB96868.1"/>
    <property type="molecule type" value="Genomic_DNA"/>
</dbReference>
<evidence type="ECO:0000313" key="2">
    <source>
        <dbReference type="Proteomes" id="UP000308181"/>
    </source>
</evidence>
<protein>
    <recommendedName>
        <fullName evidence="3">Transcriptional regulator</fullName>
    </recommendedName>
</protein>
<dbReference type="Proteomes" id="UP000308181">
    <property type="component" value="Unassembled WGS sequence"/>
</dbReference>
<dbReference type="AlphaFoldDB" id="A0A4U1BW99"/>
<name>A0A4U1BW99_9SPHI</name>
<proteinExistence type="predicted"/>
<accession>A0A4U1BW99</accession>
<evidence type="ECO:0008006" key="3">
    <source>
        <dbReference type="Google" id="ProtNLM"/>
    </source>
</evidence>
<keyword evidence="2" id="KW-1185">Reference proteome</keyword>
<organism evidence="1 2">
    <name type="scientific">Pedobacter cryophilus</name>
    <dbReference type="NCBI Taxonomy" id="2571271"/>
    <lineage>
        <taxon>Bacteria</taxon>
        <taxon>Pseudomonadati</taxon>
        <taxon>Bacteroidota</taxon>
        <taxon>Sphingobacteriia</taxon>
        <taxon>Sphingobacteriales</taxon>
        <taxon>Sphingobacteriaceae</taxon>
        <taxon>Pedobacter</taxon>
    </lineage>
</organism>
<evidence type="ECO:0000313" key="1">
    <source>
        <dbReference type="EMBL" id="TKB96868.1"/>
    </source>
</evidence>
<comment type="caution">
    <text evidence="1">The sequence shown here is derived from an EMBL/GenBank/DDBJ whole genome shotgun (WGS) entry which is preliminary data.</text>
</comment>
<gene>
    <name evidence="1" type="ORF">FA046_12380</name>
</gene>
<dbReference type="RefSeq" id="WP_136826832.1">
    <property type="nucleotide sequence ID" value="NZ_SWBP01000004.1"/>
</dbReference>